<dbReference type="Proteomes" id="UP000281098">
    <property type="component" value="Unassembled WGS sequence"/>
</dbReference>
<dbReference type="PANTHER" id="PTHR11717:SF31">
    <property type="entry name" value="LOW MOLECULAR WEIGHT PROTEIN-TYROSINE-PHOSPHATASE ETP-RELATED"/>
    <property type="match status" value="1"/>
</dbReference>
<evidence type="ECO:0000256" key="2">
    <source>
        <dbReference type="ARBA" id="ARBA00013064"/>
    </source>
</evidence>
<evidence type="ECO:0000256" key="5">
    <source>
        <dbReference type="ARBA" id="ARBA00051722"/>
    </source>
</evidence>
<dbReference type="InterPro" id="IPR050438">
    <property type="entry name" value="LMW_PTPase"/>
</dbReference>
<evidence type="ECO:0000313" key="8">
    <source>
        <dbReference type="Proteomes" id="UP000281098"/>
    </source>
</evidence>
<name>A0ABX9YEX0_9BURK</name>
<accession>A0ABX9YEX0</accession>
<evidence type="ECO:0000313" key="7">
    <source>
        <dbReference type="EMBL" id="RQY79891.1"/>
    </source>
</evidence>
<dbReference type="SMART" id="SM00226">
    <property type="entry name" value="LMWPc"/>
    <property type="match status" value="1"/>
</dbReference>
<protein>
    <recommendedName>
        <fullName evidence="2">protein-tyrosine-phosphatase</fullName>
        <ecNumber evidence="2">3.1.3.48</ecNumber>
    </recommendedName>
</protein>
<keyword evidence="3" id="KW-0378">Hydrolase</keyword>
<dbReference type="Gene3D" id="3.40.50.2300">
    <property type="match status" value="1"/>
</dbReference>
<evidence type="ECO:0000256" key="3">
    <source>
        <dbReference type="ARBA" id="ARBA00022801"/>
    </source>
</evidence>
<comment type="similarity">
    <text evidence="1">Belongs to the low molecular weight phosphotyrosine protein phosphatase family.</text>
</comment>
<dbReference type="Pfam" id="PF01451">
    <property type="entry name" value="LMWPc"/>
    <property type="match status" value="1"/>
</dbReference>
<dbReference type="PANTHER" id="PTHR11717">
    <property type="entry name" value="LOW MOLECULAR WEIGHT PROTEIN TYROSINE PHOSPHATASE"/>
    <property type="match status" value="1"/>
</dbReference>
<proteinExistence type="inferred from homology"/>
<dbReference type="PRINTS" id="PR00719">
    <property type="entry name" value="LMWPTPASE"/>
</dbReference>
<dbReference type="EC" id="3.1.3.48" evidence="2"/>
<comment type="caution">
    <text evidence="7">The sequence shown here is derived from an EMBL/GenBank/DDBJ whole genome shotgun (WGS) entry which is preliminary data.</text>
</comment>
<dbReference type="EMBL" id="QTPM01000082">
    <property type="protein sequence ID" value="RQY79891.1"/>
    <property type="molecule type" value="Genomic_DNA"/>
</dbReference>
<evidence type="ECO:0000256" key="4">
    <source>
        <dbReference type="ARBA" id="ARBA00022912"/>
    </source>
</evidence>
<organism evidence="7 8">
    <name type="scientific">Burkholderia stagnalis</name>
    <dbReference type="NCBI Taxonomy" id="1503054"/>
    <lineage>
        <taxon>Bacteria</taxon>
        <taxon>Pseudomonadati</taxon>
        <taxon>Pseudomonadota</taxon>
        <taxon>Betaproteobacteria</taxon>
        <taxon>Burkholderiales</taxon>
        <taxon>Burkholderiaceae</taxon>
        <taxon>Burkholderia</taxon>
        <taxon>Burkholderia cepacia complex</taxon>
    </lineage>
</organism>
<evidence type="ECO:0000259" key="6">
    <source>
        <dbReference type="SMART" id="SM00226"/>
    </source>
</evidence>
<dbReference type="InterPro" id="IPR023485">
    <property type="entry name" value="Ptyr_pPase"/>
</dbReference>
<dbReference type="InterPro" id="IPR017867">
    <property type="entry name" value="Tyr_phospatase_low_mol_wt"/>
</dbReference>
<keyword evidence="4" id="KW-0904">Protein phosphatase</keyword>
<evidence type="ECO:0000256" key="1">
    <source>
        <dbReference type="ARBA" id="ARBA00011063"/>
    </source>
</evidence>
<reference evidence="7 8" key="1">
    <citation type="submission" date="2018-08" db="EMBL/GenBank/DDBJ databases">
        <title>Comparative analysis of Burkholderia isolates from Puerto Rico.</title>
        <authorList>
            <person name="Hall C."/>
            <person name="Sahl J."/>
            <person name="Wagner D."/>
        </authorList>
    </citation>
    <scope>NUCLEOTIDE SEQUENCE [LARGE SCALE GENOMIC DNA]</scope>
    <source>
        <strain evidence="7 8">Bp8966</strain>
    </source>
</reference>
<comment type="catalytic activity">
    <reaction evidence="5">
        <text>O-phospho-L-tyrosyl-[protein] + H2O = L-tyrosyl-[protein] + phosphate</text>
        <dbReference type="Rhea" id="RHEA:10684"/>
        <dbReference type="Rhea" id="RHEA-COMP:10136"/>
        <dbReference type="Rhea" id="RHEA-COMP:20101"/>
        <dbReference type="ChEBI" id="CHEBI:15377"/>
        <dbReference type="ChEBI" id="CHEBI:43474"/>
        <dbReference type="ChEBI" id="CHEBI:46858"/>
        <dbReference type="ChEBI" id="CHEBI:61978"/>
        <dbReference type="EC" id="3.1.3.48"/>
    </reaction>
</comment>
<feature type="domain" description="Phosphotyrosine protein phosphatase I" evidence="6">
    <location>
        <begin position="3"/>
        <end position="142"/>
    </location>
</feature>
<sequence length="151" mass="16303">MIGSILVVCHANLCRSPLAETLLRHALPRVQVRSAGTHARIGAHAAPLACDVARARGLDLSAHRARALTLGVCAWADLILVMETTQRRHIEARYPLVRGRVFNFAAPGADPPNIADPYGGLPETFAACLDRLECAAAYWRDRIEASAARTS</sequence>
<keyword evidence="8" id="KW-1185">Reference proteome</keyword>
<dbReference type="InterPro" id="IPR036196">
    <property type="entry name" value="Ptyr_pPase_sf"/>
</dbReference>
<dbReference type="CDD" id="cd16343">
    <property type="entry name" value="LMWPTP"/>
    <property type="match status" value="1"/>
</dbReference>
<gene>
    <name evidence="7" type="ORF">DF017_34560</name>
</gene>
<dbReference type="SUPFAM" id="SSF52788">
    <property type="entry name" value="Phosphotyrosine protein phosphatases I"/>
    <property type="match status" value="1"/>
</dbReference>